<sequence length="164" mass="19098">MCLPRARKQQLLGLKIWRRRAAPRQALTPEQRQESAEPPPPPPHTHANVIRNPRPIPALPSNQACMRASFFEFDLNLWPPFLFAGVHVTVLSANYRFARVELRQRPWNRNYLGSHFGSSLFAMTDPFWMLLTMHNLGRDYCLGQGGQHRIRQTRARHGERGFRH</sequence>
<dbReference type="InterPro" id="IPR029069">
    <property type="entry name" value="HotDog_dom_sf"/>
</dbReference>
<evidence type="ECO:0000256" key="1">
    <source>
        <dbReference type="SAM" id="MobiDB-lite"/>
    </source>
</evidence>
<gene>
    <name evidence="2" type="ORF">PD5205_02684</name>
</gene>
<proteinExistence type="predicted"/>
<evidence type="ECO:0000313" key="3">
    <source>
        <dbReference type="Proteomes" id="UP000195953"/>
    </source>
</evidence>
<accession>A0A1Y6HKE0</accession>
<reference evidence="2 3" key="1">
    <citation type="submission" date="2017-05" db="EMBL/GenBank/DDBJ databases">
        <authorList>
            <person name="Song R."/>
            <person name="Chenine A.L."/>
            <person name="Ruprecht R.M."/>
        </authorList>
    </citation>
    <scope>NUCLEOTIDE SEQUENCE [LARGE SCALE GENOMIC DNA]</scope>
    <source>
        <strain evidence="2">PD5205</strain>
    </source>
</reference>
<dbReference type="Proteomes" id="UP000195953">
    <property type="component" value="Chromosome 1"/>
</dbReference>
<dbReference type="InterPro" id="IPR027961">
    <property type="entry name" value="DUF4442"/>
</dbReference>
<dbReference type="Gene3D" id="3.10.129.10">
    <property type="entry name" value="Hotdog Thioesterase"/>
    <property type="match status" value="1"/>
</dbReference>
<organism evidence="2 3">
    <name type="scientific">Xanthomonas fragariae</name>
    <dbReference type="NCBI Taxonomy" id="48664"/>
    <lineage>
        <taxon>Bacteria</taxon>
        <taxon>Pseudomonadati</taxon>
        <taxon>Pseudomonadota</taxon>
        <taxon>Gammaproteobacteria</taxon>
        <taxon>Lysobacterales</taxon>
        <taxon>Lysobacteraceae</taxon>
        <taxon>Xanthomonas</taxon>
    </lineage>
</organism>
<dbReference type="SUPFAM" id="SSF54637">
    <property type="entry name" value="Thioesterase/thiol ester dehydrase-isomerase"/>
    <property type="match status" value="1"/>
</dbReference>
<feature type="region of interest" description="Disordered" evidence="1">
    <location>
        <begin position="24"/>
        <end position="47"/>
    </location>
</feature>
<evidence type="ECO:0000313" key="2">
    <source>
        <dbReference type="EMBL" id="SMR03974.1"/>
    </source>
</evidence>
<protein>
    <submittedName>
        <fullName evidence="2">Uncharacterized protein</fullName>
    </submittedName>
</protein>
<dbReference type="AlphaFoldDB" id="A0A1Y6HKE0"/>
<dbReference type="EMBL" id="LT853885">
    <property type="protein sequence ID" value="SMR03974.1"/>
    <property type="molecule type" value="Genomic_DNA"/>
</dbReference>
<name>A0A1Y6HKE0_9XANT</name>
<dbReference type="Pfam" id="PF14539">
    <property type="entry name" value="DUF4442"/>
    <property type="match status" value="1"/>
</dbReference>